<dbReference type="InterPro" id="IPR036179">
    <property type="entry name" value="Ig-like_dom_sf"/>
</dbReference>
<dbReference type="PANTHER" id="PTHR11481">
    <property type="entry name" value="IMMUNOGLOBULIN FC RECEPTOR"/>
    <property type="match status" value="1"/>
</dbReference>
<evidence type="ECO:0000259" key="3">
    <source>
        <dbReference type="PROSITE" id="PS50835"/>
    </source>
</evidence>
<dbReference type="OrthoDB" id="6151406at2759"/>
<name>A0A8K1FTY2_9PASS</name>
<gene>
    <name evidence="4" type="ORF">HGM15179_021533</name>
</gene>
<reference evidence="4" key="1">
    <citation type="submission" date="2019-04" db="EMBL/GenBank/DDBJ databases">
        <title>Genome assembly of Zosterops borbonicus 15179.</title>
        <authorList>
            <person name="Leroy T."/>
            <person name="Anselmetti Y."/>
            <person name="Tilak M.-K."/>
            <person name="Nabholz B."/>
        </authorList>
    </citation>
    <scope>NUCLEOTIDE SEQUENCE</scope>
    <source>
        <strain evidence="4">HGM_15179</strain>
        <tissue evidence="4">Muscle</tissue>
    </source>
</reference>
<organism evidence="4 5">
    <name type="scientific">Zosterops borbonicus</name>
    <dbReference type="NCBI Taxonomy" id="364589"/>
    <lineage>
        <taxon>Eukaryota</taxon>
        <taxon>Metazoa</taxon>
        <taxon>Chordata</taxon>
        <taxon>Craniata</taxon>
        <taxon>Vertebrata</taxon>
        <taxon>Euteleostomi</taxon>
        <taxon>Archelosauria</taxon>
        <taxon>Archosauria</taxon>
        <taxon>Dinosauria</taxon>
        <taxon>Saurischia</taxon>
        <taxon>Theropoda</taxon>
        <taxon>Coelurosauria</taxon>
        <taxon>Aves</taxon>
        <taxon>Neognathae</taxon>
        <taxon>Neoaves</taxon>
        <taxon>Telluraves</taxon>
        <taxon>Australaves</taxon>
        <taxon>Passeriformes</taxon>
        <taxon>Sylvioidea</taxon>
        <taxon>Zosteropidae</taxon>
        <taxon>Zosterops</taxon>
    </lineage>
</organism>
<feature type="domain" description="Ig-like" evidence="3">
    <location>
        <begin position="32"/>
        <end position="88"/>
    </location>
</feature>
<sequence length="227" mass="25713">MEEWDLLCYLFQGAQTTQLLVEPPWRPAVLWDRVTLTCQGLGTAGATTWYKDGQRWGPNRSDNFTVTARGTYQCYRPGTGHSPTVTVSYDWLVLQVPTWPLLEGDTVTLRCRGWRNMSVTLVQFYRGDEEPLLLAQAVPVPLQSPWGCGSALFFSLSLWLLCQDQQWPRKSRNSKRGLEPPEELWQWQHRAPAFLTIPGEFNTPNAAVPWLKEEKGVKGSGFSGIVA</sequence>
<keyword evidence="2" id="KW-1015">Disulfide bond</keyword>
<proteinExistence type="predicted"/>
<evidence type="ECO:0000313" key="4">
    <source>
        <dbReference type="EMBL" id="TRZ05574.1"/>
    </source>
</evidence>
<dbReference type="GO" id="GO:0006955">
    <property type="term" value="P:immune response"/>
    <property type="evidence" value="ECO:0007669"/>
    <property type="project" value="TreeGrafter"/>
</dbReference>
<dbReference type="SUPFAM" id="SSF48726">
    <property type="entry name" value="Immunoglobulin"/>
    <property type="match status" value="2"/>
</dbReference>
<protein>
    <recommendedName>
        <fullName evidence="3">Ig-like domain-containing protein</fullName>
    </recommendedName>
</protein>
<keyword evidence="1" id="KW-0732">Signal</keyword>
<evidence type="ECO:0000256" key="1">
    <source>
        <dbReference type="ARBA" id="ARBA00022729"/>
    </source>
</evidence>
<evidence type="ECO:0000313" key="5">
    <source>
        <dbReference type="Proteomes" id="UP000796761"/>
    </source>
</evidence>
<dbReference type="Proteomes" id="UP000796761">
    <property type="component" value="Unassembled WGS sequence"/>
</dbReference>
<dbReference type="PANTHER" id="PTHR11481:SF64">
    <property type="entry name" value="FC RECEPTOR-LIKE PROTEIN 4"/>
    <property type="match status" value="1"/>
</dbReference>
<dbReference type="InterPro" id="IPR013783">
    <property type="entry name" value="Ig-like_fold"/>
</dbReference>
<dbReference type="PROSITE" id="PS50835">
    <property type="entry name" value="IG_LIKE"/>
    <property type="match status" value="1"/>
</dbReference>
<dbReference type="InterPro" id="IPR007110">
    <property type="entry name" value="Ig-like_dom"/>
</dbReference>
<dbReference type="GO" id="GO:0009897">
    <property type="term" value="C:external side of plasma membrane"/>
    <property type="evidence" value="ECO:0007669"/>
    <property type="project" value="TreeGrafter"/>
</dbReference>
<accession>A0A8K1FTY2</accession>
<dbReference type="EMBL" id="SWJQ01003883">
    <property type="protein sequence ID" value="TRZ05574.1"/>
    <property type="molecule type" value="Genomic_DNA"/>
</dbReference>
<dbReference type="AlphaFoldDB" id="A0A8K1FTY2"/>
<comment type="caution">
    <text evidence="4">The sequence shown here is derived from an EMBL/GenBank/DDBJ whole genome shotgun (WGS) entry which is preliminary data.</text>
</comment>
<dbReference type="InterPro" id="IPR050488">
    <property type="entry name" value="Ig_Fc_receptor"/>
</dbReference>
<dbReference type="Gene3D" id="2.60.40.10">
    <property type="entry name" value="Immunoglobulins"/>
    <property type="match status" value="2"/>
</dbReference>
<dbReference type="GO" id="GO:0004888">
    <property type="term" value="F:transmembrane signaling receptor activity"/>
    <property type="evidence" value="ECO:0007669"/>
    <property type="project" value="TreeGrafter"/>
</dbReference>
<keyword evidence="5" id="KW-1185">Reference proteome</keyword>
<dbReference type="GO" id="GO:0007166">
    <property type="term" value="P:cell surface receptor signaling pathway"/>
    <property type="evidence" value="ECO:0007669"/>
    <property type="project" value="TreeGrafter"/>
</dbReference>
<evidence type="ECO:0000256" key="2">
    <source>
        <dbReference type="ARBA" id="ARBA00023157"/>
    </source>
</evidence>